<dbReference type="OrthoDB" id="9813719at2"/>
<comment type="similarity">
    <text evidence="6 7">Belongs to the class I-like SAM-binding methyltransferase superfamily. C5-methyltransferase family.</text>
</comment>
<evidence type="ECO:0000256" key="8">
    <source>
        <dbReference type="RuleBase" id="RU000417"/>
    </source>
</evidence>
<reference evidence="9 10" key="1">
    <citation type="submission" date="2019-08" db="EMBL/GenBank/DDBJ databases">
        <authorList>
            <person name="Guy L."/>
        </authorList>
    </citation>
    <scope>NUCLEOTIDE SEQUENCE [LARGE SCALE GENOMIC DNA]</scope>
    <source>
        <strain evidence="9 10">SGT-108</strain>
    </source>
</reference>
<sequence>MKSVEIFSGAGGLAKGLEIAGINHVAFVENNKNACATLKANFKSRNIFCGDIEDYEYCNLPTIDIVAGGPPCQPFSLGGKHKANQDNRDMFPYAIKAIETLTPKAFFFENVKGLLRPSFSDYFKYIILRLTYPECQSNSKDWRKHLLILNNINFSSYTGIKYKVTYKLLNAADYGVPQCRERVVIIGLRSDLNVDWTFPTQTHSEKMLLWNMCISGEYWEKYKIPKSKRNHPLIVSKDTKDKVIKLKNQFDMFSPQLRPWRTVRDALSDIPDPRSFHNIRDHIFRDGAKIYPGHSGSYYDWPSKTIKAGDHGVPGGENMIRYHDDTVRYFTIFEAKRIQTFPDNFYIHGSWGEAMRQIGNAVPVALAEVIGMKITEILSEKNKFFKRKGDKNTATFKDKLKKQCAELL</sequence>
<keyword evidence="10" id="KW-1185">Reference proteome</keyword>
<dbReference type="InterPro" id="IPR050390">
    <property type="entry name" value="C5-Methyltransferase"/>
</dbReference>
<evidence type="ECO:0000256" key="2">
    <source>
        <dbReference type="ARBA" id="ARBA00022679"/>
    </source>
</evidence>
<evidence type="ECO:0000256" key="1">
    <source>
        <dbReference type="ARBA" id="ARBA00022603"/>
    </source>
</evidence>
<dbReference type="NCBIfam" id="TIGR00675">
    <property type="entry name" value="dcm"/>
    <property type="match status" value="1"/>
</dbReference>
<dbReference type="Pfam" id="PF00145">
    <property type="entry name" value="DNA_methylase"/>
    <property type="match status" value="2"/>
</dbReference>
<keyword evidence="4" id="KW-0680">Restriction system</keyword>
<gene>
    <name evidence="9" type="primary">aplIM</name>
    <name evidence="9" type="ORF">AQUSIP_02760</name>
</gene>
<keyword evidence="3 6" id="KW-0949">S-adenosyl-L-methionine</keyword>
<evidence type="ECO:0000256" key="6">
    <source>
        <dbReference type="PROSITE-ProRule" id="PRU01016"/>
    </source>
</evidence>
<dbReference type="AlphaFoldDB" id="A0A5E4PEJ9"/>
<evidence type="ECO:0000256" key="3">
    <source>
        <dbReference type="ARBA" id="ARBA00022691"/>
    </source>
</evidence>
<evidence type="ECO:0000313" key="10">
    <source>
        <dbReference type="Proteomes" id="UP000324194"/>
    </source>
</evidence>
<evidence type="ECO:0000256" key="5">
    <source>
        <dbReference type="ARBA" id="ARBA00047422"/>
    </source>
</evidence>
<organism evidence="9 10">
    <name type="scientific">Aquicella siphonis</name>
    <dbReference type="NCBI Taxonomy" id="254247"/>
    <lineage>
        <taxon>Bacteria</taxon>
        <taxon>Pseudomonadati</taxon>
        <taxon>Pseudomonadota</taxon>
        <taxon>Gammaproteobacteria</taxon>
        <taxon>Legionellales</taxon>
        <taxon>Coxiellaceae</taxon>
        <taxon>Aquicella</taxon>
    </lineage>
</organism>
<dbReference type="EMBL" id="LR699119">
    <property type="protein sequence ID" value="VVC75002.1"/>
    <property type="molecule type" value="Genomic_DNA"/>
</dbReference>
<keyword evidence="2 6" id="KW-0808">Transferase</keyword>
<evidence type="ECO:0000256" key="4">
    <source>
        <dbReference type="ARBA" id="ARBA00022747"/>
    </source>
</evidence>
<dbReference type="Proteomes" id="UP000324194">
    <property type="component" value="Chromosome 1"/>
</dbReference>
<dbReference type="PROSITE" id="PS00095">
    <property type="entry name" value="C5_MTASE_2"/>
    <property type="match status" value="1"/>
</dbReference>
<protein>
    <recommendedName>
        <fullName evidence="8">Cytosine-specific methyltransferase</fullName>
        <ecNumber evidence="8">2.1.1.37</ecNumber>
    </recommendedName>
</protein>
<dbReference type="GO" id="GO:0032259">
    <property type="term" value="P:methylation"/>
    <property type="evidence" value="ECO:0007669"/>
    <property type="project" value="UniProtKB-KW"/>
</dbReference>
<dbReference type="GO" id="GO:0009307">
    <property type="term" value="P:DNA restriction-modification system"/>
    <property type="evidence" value="ECO:0007669"/>
    <property type="project" value="UniProtKB-KW"/>
</dbReference>
<dbReference type="InterPro" id="IPR031303">
    <property type="entry name" value="C5_meth_CS"/>
</dbReference>
<dbReference type="InterPro" id="IPR001525">
    <property type="entry name" value="C5_MeTfrase"/>
</dbReference>
<comment type="catalytic activity">
    <reaction evidence="5 8">
        <text>a 2'-deoxycytidine in DNA + S-adenosyl-L-methionine = a 5-methyl-2'-deoxycytidine in DNA + S-adenosyl-L-homocysteine + H(+)</text>
        <dbReference type="Rhea" id="RHEA:13681"/>
        <dbReference type="Rhea" id="RHEA-COMP:11369"/>
        <dbReference type="Rhea" id="RHEA-COMP:11370"/>
        <dbReference type="ChEBI" id="CHEBI:15378"/>
        <dbReference type="ChEBI" id="CHEBI:57856"/>
        <dbReference type="ChEBI" id="CHEBI:59789"/>
        <dbReference type="ChEBI" id="CHEBI:85452"/>
        <dbReference type="ChEBI" id="CHEBI:85454"/>
        <dbReference type="EC" id="2.1.1.37"/>
    </reaction>
</comment>
<dbReference type="InterPro" id="IPR018117">
    <property type="entry name" value="C5_DNA_meth_AS"/>
</dbReference>
<dbReference type="PANTHER" id="PTHR10629">
    <property type="entry name" value="CYTOSINE-SPECIFIC METHYLTRANSFERASE"/>
    <property type="match status" value="1"/>
</dbReference>
<dbReference type="RefSeq" id="WP_148337911.1">
    <property type="nucleotide sequence ID" value="NZ_LR699119.1"/>
</dbReference>
<feature type="active site" evidence="6">
    <location>
        <position position="72"/>
    </location>
</feature>
<dbReference type="PRINTS" id="PR00105">
    <property type="entry name" value="C5METTRFRASE"/>
</dbReference>
<evidence type="ECO:0000256" key="7">
    <source>
        <dbReference type="RuleBase" id="RU000416"/>
    </source>
</evidence>
<dbReference type="GO" id="GO:0003677">
    <property type="term" value="F:DNA binding"/>
    <property type="evidence" value="ECO:0007669"/>
    <property type="project" value="TreeGrafter"/>
</dbReference>
<dbReference type="GO" id="GO:0044027">
    <property type="term" value="P:negative regulation of gene expression via chromosomal CpG island methylation"/>
    <property type="evidence" value="ECO:0007669"/>
    <property type="project" value="TreeGrafter"/>
</dbReference>
<dbReference type="SUPFAM" id="SSF53335">
    <property type="entry name" value="S-adenosyl-L-methionine-dependent methyltransferases"/>
    <property type="match status" value="1"/>
</dbReference>
<dbReference type="GO" id="GO:0003886">
    <property type="term" value="F:DNA (cytosine-5-)-methyltransferase activity"/>
    <property type="evidence" value="ECO:0007669"/>
    <property type="project" value="UniProtKB-EC"/>
</dbReference>
<name>A0A5E4PEJ9_9COXI</name>
<dbReference type="PROSITE" id="PS51679">
    <property type="entry name" value="SAM_MT_C5"/>
    <property type="match status" value="1"/>
</dbReference>
<keyword evidence="1 6" id="KW-0489">Methyltransferase</keyword>
<dbReference type="PANTHER" id="PTHR10629:SF52">
    <property type="entry name" value="DNA (CYTOSINE-5)-METHYLTRANSFERASE 1"/>
    <property type="match status" value="1"/>
</dbReference>
<dbReference type="Gene3D" id="3.90.120.10">
    <property type="entry name" value="DNA Methylase, subunit A, domain 2"/>
    <property type="match status" value="1"/>
</dbReference>
<accession>A0A5E4PEJ9</accession>
<dbReference type="EC" id="2.1.1.37" evidence="8"/>
<dbReference type="InterPro" id="IPR029063">
    <property type="entry name" value="SAM-dependent_MTases_sf"/>
</dbReference>
<dbReference type="KEGG" id="asip:AQUSIP_02760"/>
<dbReference type="PROSITE" id="PS00094">
    <property type="entry name" value="C5_MTASE_1"/>
    <property type="match status" value="1"/>
</dbReference>
<dbReference type="Gene3D" id="3.40.50.150">
    <property type="entry name" value="Vaccinia Virus protein VP39"/>
    <property type="match status" value="1"/>
</dbReference>
<evidence type="ECO:0000313" key="9">
    <source>
        <dbReference type="EMBL" id="VVC75002.1"/>
    </source>
</evidence>
<proteinExistence type="inferred from homology"/>
<dbReference type="REBASE" id="359943">
    <property type="entry name" value="M.Asi108ORF2760P"/>
</dbReference>